<dbReference type="Proteomes" id="UP000005096">
    <property type="component" value="Chromosome"/>
</dbReference>
<reference evidence="1 2" key="1">
    <citation type="journal article" date="2010" name="Stand. Genomic Sci.">
        <title>Non-contiguous finished genome sequence of Aminomonas paucivorans type strain (GLU-3).</title>
        <authorList>
            <person name="Pitluck S."/>
            <person name="Yasawong M."/>
            <person name="Held B."/>
            <person name="Lapidus A."/>
            <person name="Nolan M."/>
            <person name="Copeland A."/>
            <person name="Lucas S."/>
            <person name="Del Rio T.G."/>
            <person name="Tice H."/>
            <person name="Cheng J.F."/>
            <person name="Chertkov O."/>
            <person name="Goodwin L."/>
            <person name="Tapia R."/>
            <person name="Han C."/>
            <person name="Liolios K."/>
            <person name="Ivanova N."/>
            <person name="Mavromatis K."/>
            <person name="Ovchinnikova G."/>
            <person name="Pati A."/>
            <person name="Chen A."/>
            <person name="Palaniappan K."/>
            <person name="Land M."/>
            <person name="Hauser L."/>
            <person name="Chang Y.J."/>
            <person name="Jeffries C.D."/>
            <person name="Pukall R."/>
            <person name="Spring S."/>
            <person name="Rohde M."/>
            <person name="Sikorski J."/>
            <person name="Goker M."/>
            <person name="Woyke T."/>
            <person name="Bristow J."/>
            <person name="Eisen J.A."/>
            <person name="Markowitz V."/>
            <person name="Hugenholtz P."/>
            <person name="Kyrpides N.C."/>
            <person name="Klenk H.P."/>
        </authorList>
    </citation>
    <scope>NUCLEOTIDE SEQUENCE [LARGE SCALE GENOMIC DNA]</scope>
    <source>
        <strain evidence="1 2">DSM 12260</strain>
    </source>
</reference>
<dbReference type="RefSeq" id="WP_006300332.1">
    <property type="nucleotide sequence ID" value="NZ_CM001022.1"/>
</dbReference>
<dbReference type="SUPFAM" id="SSF55486">
    <property type="entry name" value="Metalloproteases ('zincins'), catalytic domain"/>
    <property type="match status" value="1"/>
</dbReference>
<dbReference type="HOGENOM" id="CLU_160603_0_0_0"/>
<dbReference type="AlphaFoldDB" id="E3CV09"/>
<name>E3CV09_9BACT</name>
<dbReference type="CDD" id="cd12953">
    <property type="entry name" value="MMP_TTHA0227"/>
    <property type="match status" value="1"/>
</dbReference>
<accession>E3CV09</accession>
<dbReference type="InterPro" id="IPR010428">
    <property type="entry name" value="Zincin_1"/>
</dbReference>
<gene>
    <name evidence="1" type="ORF">Apau_0738</name>
</gene>
<dbReference type="Gene3D" id="3.30.2010.20">
    <property type="match status" value="1"/>
</dbReference>
<keyword evidence="2" id="KW-1185">Reference proteome</keyword>
<dbReference type="EMBL" id="CM001022">
    <property type="protein sequence ID" value="EFQ23166.1"/>
    <property type="molecule type" value="Genomic_DNA"/>
</dbReference>
<dbReference type="eggNOG" id="COG3824">
    <property type="taxonomic scope" value="Bacteria"/>
</dbReference>
<dbReference type="Pfam" id="PF06262">
    <property type="entry name" value="Zincin_1"/>
    <property type="match status" value="1"/>
</dbReference>
<proteinExistence type="predicted"/>
<dbReference type="OrthoDB" id="5071at2"/>
<evidence type="ECO:0008006" key="3">
    <source>
        <dbReference type="Google" id="ProtNLM"/>
    </source>
</evidence>
<dbReference type="InterPro" id="IPR038555">
    <property type="entry name" value="Zincin_1_sf"/>
</dbReference>
<evidence type="ECO:0000313" key="2">
    <source>
        <dbReference type="Proteomes" id="UP000005096"/>
    </source>
</evidence>
<organism evidence="1 2">
    <name type="scientific">Aminomonas paucivorans DSM 12260</name>
    <dbReference type="NCBI Taxonomy" id="584708"/>
    <lineage>
        <taxon>Bacteria</taxon>
        <taxon>Thermotogati</taxon>
        <taxon>Synergistota</taxon>
        <taxon>Synergistia</taxon>
        <taxon>Synergistales</taxon>
        <taxon>Synergistaceae</taxon>
        <taxon>Aminomonas</taxon>
    </lineage>
</organism>
<sequence>MTRLSFPAFRTLADRLADELPPDLTRNLNGGILAVPKRVKRGGYWILGEYVEDLMGRTVYLYHGSFRELFAGEPREVWEEEIRETLMHELTHHLEALAGVDDLGQAEEEEFGPL</sequence>
<protein>
    <recommendedName>
        <fullName evidence="3">Metallopeptidase family protein</fullName>
    </recommendedName>
</protein>
<evidence type="ECO:0000313" key="1">
    <source>
        <dbReference type="EMBL" id="EFQ23166.1"/>
    </source>
</evidence>
<dbReference type="STRING" id="584708.Apau_0738"/>
<dbReference type="PaxDb" id="584708-Apau_0738"/>